<evidence type="ECO:0000256" key="1">
    <source>
        <dbReference type="SAM" id="MobiDB-lite"/>
    </source>
</evidence>
<name>A0A2T6KMX0_9RHOB</name>
<accession>A0A2T6KMX0</accession>
<comment type="caution">
    <text evidence="2">The sequence shown here is derived from an EMBL/GenBank/DDBJ whole genome shotgun (WGS) entry which is preliminary data.</text>
</comment>
<protein>
    <submittedName>
        <fullName evidence="2">Uncharacterized protein</fullName>
    </submittedName>
</protein>
<dbReference type="Proteomes" id="UP000244523">
    <property type="component" value="Unassembled WGS sequence"/>
</dbReference>
<proteinExistence type="predicted"/>
<organism evidence="2 3">
    <name type="scientific">Yoonia sediminilitoris</name>
    <dbReference type="NCBI Taxonomy" id="1286148"/>
    <lineage>
        <taxon>Bacteria</taxon>
        <taxon>Pseudomonadati</taxon>
        <taxon>Pseudomonadota</taxon>
        <taxon>Alphaproteobacteria</taxon>
        <taxon>Rhodobacterales</taxon>
        <taxon>Paracoccaceae</taxon>
        <taxon>Yoonia</taxon>
    </lineage>
</organism>
<dbReference type="RefSeq" id="WP_168769425.1">
    <property type="nucleotide sequence ID" value="NZ_QBUD01000002.1"/>
</dbReference>
<evidence type="ECO:0000313" key="2">
    <source>
        <dbReference type="EMBL" id="PUB17531.1"/>
    </source>
</evidence>
<dbReference type="EMBL" id="QBUD01000002">
    <property type="protein sequence ID" value="PUB17531.1"/>
    <property type="molecule type" value="Genomic_DNA"/>
</dbReference>
<sequence>MTTASLQRSRRSSDQSSGRRKQDHAEPYSTGRERRGPPLQTNASAQSVVMACLTMPVAETPPAQAVDAYAKATPLKTSQKIAHEAFLRDAELQYQAAQKAWAFERRTGKKPRAIDVEYAEFIDL</sequence>
<keyword evidence="3" id="KW-1185">Reference proteome</keyword>
<gene>
    <name evidence="2" type="ORF">C8N45_102543</name>
</gene>
<evidence type="ECO:0000313" key="3">
    <source>
        <dbReference type="Proteomes" id="UP000244523"/>
    </source>
</evidence>
<feature type="compositionally biased region" description="Basic and acidic residues" evidence="1">
    <location>
        <begin position="23"/>
        <end position="36"/>
    </location>
</feature>
<feature type="region of interest" description="Disordered" evidence="1">
    <location>
        <begin position="1"/>
        <end position="44"/>
    </location>
</feature>
<dbReference type="AlphaFoldDB" id="A0A2T6KMX0"/>
<reference evidence="2 3" key="1">
    <citation type="submission" date="2018-04" db="EMBL/GenBank/DDBJ databases">
        <title>Genomic Encyclopedia of Archaeal and Bacterial Type Strains, Phase II (KMG-II): from individual species to whole genera.</title>
        <authorList>
            <person name="Goeker M."/>
        </authorList>
    </citation>
    <scope>NUCLEOTIDE SEQUENCE [LARGE SCALE GENOMIC DNA]</scope>
    <source>
        <strain evidence="2 3">DSM 29955</strain>
    </source>
</reference>